<comment type="caution">
    <text evidence="1">The sequence shown here is derived from an EMBL/GenBank/DDBJ whole genome shotgun (WGS) entry which is preliminary data.</text>
</comment>
<evidence type="ECO:0000313" key="1">
    <source>
        <dbReference type="EMBL" id="KAI3819379.1"/>
    </source>
</evidence>
<reference evidence="2" key="1">
    <citation type="journal article" date="2022" name="Mol. Ecol. Resour.">
        <title>The genomes of chicory, endive, great burdock and yacon provide insights into Asteraceae palaeo-polyploidization history and plant inulin production.</title>
        <authorList>
            <person name="Fan W."/>
            <person name="Wang S."/>
            <person name="Wang H."/>
            <person name="Wang A."/>
            <person name="Jiang F."/>
            <person name="Liu H."/>
            <person name="Zhao H."/>
            <person name="Xu D."/>
            <person name="Zhang Y."/>
        </authorList>
    </citation>
    <scope>NUCLEOTIDE SEQUENCE [LARGE SCALE GENOMIC DNA]</scope>
    <source>
        <strain evidence="2">cv. Yunnan</strain>
    </source>
</reference>
<dbReference type="Proteomes" id="UP001056120">
    <property type="component" value="Linkage Group LG04"/>
</dbReference>
<proteinExistence type="predicted"/>
<name>A0ACB9JGR2_9ASTR</name>
<gene>
    <name evidence="1" type="ORF">L1987_13209</name>
</gene>
<dbReference type="EMBL" id="CM042021">
    <property type="protein sequence ID" value="KAI3819379.1"/>
    <property type="molecule type" value="Genomic_DNA"/>
</dbReference>
<organism evidence="1 2">
    <name type="scientific">Smallanthus sonchifolius</name>
    <dbReference type="NCBI Taxonomy" id="185202"/>
    <lineage>
        <taxon>Eukaryota</taxon>
        <taxon>Viridiplantae</taxon>
        <taxon>Streptophyta</taxon>
        <taxon>Embryophyta</taxon>
        <taxon>Tracheophyta</taxon>
        <taxon>Spermatophyta</taxon>
        <taxon>Magnoliopsida</taxon>
        <taxon>eudicotyledons</taxon>
        <taxon>Gunneridae</taxon>
        <taxon>Pentapetalae</taxon>
        <taxon>asterids</taxon>
        <taxon>campanulids</taxon>
        <taxon>Asterales</taxon>
        <taxon>Asteraceae</taxon>
        <taxon>Asteroideae</taxon>
        <taxon>Heliantheae alliance</taxon>
        <taxon>Millerieae</taxon>
        <taxon>Smallanthus</taxon>
    </lineage>
</organism>
<keyword evidence="2" id="KW-1185">Reference proteome</keyword>
<sequence>MESELEPVVLKWLSWLIYFMKLKVVVKQLLWNEVRLLSGLLRSLSKLVKRLDMVLLSKLFILLLFIFRLLYSCY</sequence>
<protein>
    <submittedName>
        <fullName evidence="1">Uncharacterized protein</fullName>
    </submittedName>
</protein>
<evidence type="ECO:0000313" key="2">
    <source>
        <dbReference type="Proteomes" id="UP001056120"/>
    </source>
</evidence>
<accession>A0ACB9JGR2</accession>
<reference evidence="1 2" key="2">
    <citation type="journal article" date="2022" name="Mol. Ecol. Resour.">
        <title>The genomes of chicory, endive, great burdock and yacon provide insights into Asteraceae paleo-polyploidization history and plant inulin production.</title>
        <authorList>
            <person name="Fan W."/>
            <person name="Wang S."/>
            <person name="Wang H."/>
            <person name="Wang A."/>
            <person name="Jiang F."/>
            <person name="Liu H."/>
            <person name="Zhao H."/>
            <person name="Xu D."/>
            <person name="Zhang Y."/>
        </authorList>
    </citation>
    <scope>NUCLEOTIDE SEQUENCE [LARGE SCALE GENOMIC DNA]</scope>
    <source>
        <strain evidence="2">cv. Yunnan</strain>
        <tissue evidence="1">Leaves</tissue>
    </source>
</reference>